<dbReference type="GO" id="GO:0000287">
    <property type="term" value="F:magnesium ion binding"/>
    <property type="evidence" value="ECO:0007669"/>
    <property type="project" value="InterPro"/>
</dbReference>
<dbReference type="GO" id="GO:0050532">
    <property type="term" value="F:2-phosphosulfolactate phosphatase activity"/>
    <property type="evidence" value="ECO:0007669"/>
    <property type="project" value="UniProtKB-EC"/>
</dbReference>
<comment type="catalytic activity">
    <reaction evidence="6">
        <text>(2R)-O-phospho-3-sulfolactate + H2O = (2R)-3-sulfolactate + phosphate</text>
        <dbReference type="Rhea" id="RHEA:23416"/>
        <dbReference type="ChEBI" id="CHEBI:15377"/>
        <dbReference type="ChEBI" id="CHEBI:15597"/>
        <dbReference type="ChEBI" id="CHEBI:43474"/>
        <dbReference type="ChEBI" id="CHEBI:58738"/>
        <dbReference type="EC" id="3.1.3.71"/>
    </reaction>
</comment>
<evidence type="ECO:0000256" key="3">
    <source>
        <dbReference type="ARBA" id="ARBA00012953"/>
    </source>
</evidence>
<name>A0A0W8G5Q1_9ZZZZ</name>
<accession>A0A0W8G5Q1</accession>
<protein>
    <recommendedName>
        <fullName evidence="3">2-phosphosulfolactate phosphatase</fullName>
        <ecNumber evidence="3">3.1.3.71</ecNumber>
    </recommendedName>
</protein>
<dbReference type="SUPFAM" id="SSF142823">
    <property type="entry name" value="ComB-like"/>
    <property type="match status" value="1"/>
</dbReference>
<feature type="region of interest" description="Disordered" evidence="7">
    <location>
        <begin position="226"/>
        <end position="247"/>
    </location>
</feature>
<dbReference type="EC" id="3.1.3.71" evidence="3"/>
<evidence type="ECO:0000256" key="1">
    <source>
        <dbReference type="ARBA" id="ARBA00001946"/>
    </source>
</evidence>
<dbReference type="InterPro" id="IPR005238">
    <property type="entry name" value="ComB-like"/>
</dbReference>
<dbReference type="GO" id="GO:0050545">
    <property type="term" value="F:sulfopyruvate decarboxylase activity"/>
    <property type="evidence" value="ECO:0007669"/>
    <property type="project" value="TreeGrafter"/>
</dbReference>
<reference evidence="8" key="1">
    <citation type="journal article" date="2015" name="Proc. Natl. Acad. Sci. U.S.A.">
        <title>Networks of energetic and metabolic interactions define dynamics in microbial communities.</title>
        <authorList>
            <person name="Embree M."/>
            <person name="Liu J.K."/>
            <person name="Al-Bassam M.M."/>
            <person name="Zengler K."/>
        </authorList>
    </citation>
    <scope>NUCLEOTIDE SEQUENCE</scope>
</reference>
<proteinExistence type="inferred from homology"/>
<keyword evidence="5" id="KW-0460">Magnesium</keyword>
<dbReference type="EMBL" id="LNQE01000283">
    <property type="protein sequence ID" value="KUG27843.1"/>
    <property type="molecule type" value="Genomic_DNA"/>
</dbReference>
<evidence type="ECO:0000256" key="5">
    <source>
        <dbReference type="ARBA" id="ARBA00022842"/>
    </source>
</evidence>
<sequence length="247" mass="25723">MHILIANLLSGAARAKGTAVVVDVFRAASTACYAVAAGASRIIPADSLEEALSLKAAHPEFVLMGERGCLKPEGFDFGNSPTEIKDSDLSGKTVIQATSAGTRGILAAMESADDVLFMSFVNLSATGAYLVARMPEVVTLAAMGRAGETPAPEDKLCAMYLKNELEGVPNVMDAIRSFVRNTPSAAIFFGESAIVPETDFDLCLDLDVFDFVLRAGRGPGGLVELTPLGPGRGRQTPDAASGDARAV</sequence>
<comment type="similarity">
    <text evidence="2">Belongs to the ComB family.</text>
</comment>
<evidence type="ECO:0000313" key="8">
    <source>
        <dbReference type="EMBL" id="KUG27843.1"/>
    </source>
</evidence>
<evidence type="ECO:0000256" key="7">
    <source>
        <dbReference type="SAM" id="MobiDB-lite"/>
    </source>
</evidence>
<dbReference type="Gene3D" id="3.90.1560.10">
    <property type="entry name" value="ComB-like"/>
    <property type="match status" value="1"/>
</dbReference>
<evidence type="ECO:0000256" key="6">
    <source>
        <dbReference type="ARBA" id="ARBA00033711"/>
    </source>
</evidence>
<evidence type="ECO:0000256" key="2">
    <source>
        <dbReference type="ARBA" id="ARBA00009997"/>
    </source>
</evidence>
<keyword evidence="4 8" id="KW-0378">Hydrolase</keyword>
<gene>
    <name evidence="8" type="ORF">ASZ90_002299</name>
</gene>
<dbReference type="PANTHER" id="PTHR37311:SF1">
    <property type="entry name" value="2-PHOSPHOSULFOLACTATE PHOSPHATASE-RELATED"/>
    <property type="match status" value="1"/>
</dbReference>
<dbReference type="InterPro" id="IPR036702">
    <property type="entry name" value="ComB-like_sf"/>
</dbReference>
<organism evidence="8">
    <name type="scientific">hydrocarbon metagenome</name>
    <dbReference type="NCBI Taxonomy" id="938273"/>
    <lineage>
        <taxon>unclassified sequences</taxon>
        <taxon>metagenomes</taxon>
        <taxon>ecological metagenomes</taxon>
    </lineage>
</organism>
<dbReference type="PANTHER" id="PTHR37311">
    <property type="entry name" value="2-PHOSPHOSULFOLACTATE PHOSPHATASE-RELATED"/>
    <property type="match status" value="1"/>
</dbReference>
<evidence type="ECO:0000256" key="4">
    <source>
        <dbReference type="ARBA" id="ARBA00022801"/>
    </source>
</evidence>
<comment type="cofactor">
    <cofactor evidence="1">
        <name>Mg(2+)</name>
        <dbReference type="ChEBI" id="CHEBI:18420"/>
    </cofactor>
</comment>
<dbReference type="Pfam" id="PF04029">
    <property type="entry name" value="2-ph_phosp"/>
    <property type="match status" value="1"/>
</dbReference>
<dbReference type="AlphaFoldDB" id="A0A0W8G5Q1"/>
<comment type="caution">
    <text evidence="8">The sequence shown here is derived from an EMBL/GenBank/DDBJ whole genome shotgun (WGS) entry which is preliminary data.</text>
</comment>